<evidence type="ECO:0000313" key="3">
    <source>
        <dbReference type="Proteomes" id="UP000094256"/>
    </source>
</evidence>
<name>A0A1B3ZB39_9SPHN</name>
<reference evidence="2 3" key="1">
    <citation type="submission" date="2016-01" db="EMBL/GenBank/DDBJ databases">
        <title>Complete genome and mega plasmid sequence of Sphingomonas panacis DCY99 elicits systemic resistance in rice to Xanthomonas oryzae.</title>
        <authorList>
            <person name="Kim Y.J."/>
            <person name="Yang D.C."/>
            <person name="Sing P."/>
        </authorList>
    </citation>
    <scope>NUCLEOTIDE SEQUENCE [LARGE SCALE GENOMIC DNA]</scope>
    <source>
        <strain evidence="2 3">DCY99</strain>
    </source>
</reference>
<keyword evidence="1" id="KW-0812">Transmembrane</keyword>
<dbReference type="OrthoDB" id="8477220at2"/>
<dbReference type="AlphaFoldDB" id="A0A1B3ZB39"/>
<dbReference type="STRING" id="1560345.AWL63_12350"/>
<keyword evidence="1" id="KW-0472">Membrane</keyword>
<organism evidence="2 3">
    <name type="scientific">Sphingomonas panacis</name>
    <dbReference type="NCBI Taxonomy" id="1560345"/>
    <lineage>
        <taxon>Bacteria</taxon>
        <taxon>Pseudomonadati</taxon>
        <taxon>Pseudomonadota</taxon>
        <taxon>Alphaproteobacteria</taxon>
        <taxon>Sphingomonadales</taxon>
        <taxon>Sphingomonadaceae</taxon>
        <taxon>Sphingomonas</taxon>
    </lineage>
</organism>
<sequence length="386" mass="40094">MLAGLIFATEDAEDRAGTLAETLPFGGLTLIEFQARLLIAAGATQIVLAVARMTPGLLGAISRIGRRGVTVDAVRTATEAVEKLHPLARVAVVADGVVTTGDTVSLLAAERGDTLLVTDDGDDRFERIGVSTAWAGLALIEVARIKDVAAMPHDYDFQSTLLRIVAQSGARQVRLPKSAEPTHGIERDSQALARWGNAIVATLMAQPERWADRYATALPSRLLLPPLLARSAPSWAFSLGAGVAGLGGLGAILSGWPAIGLVVLLAAMLLATIAHTLAWLRDEALPARVLAVAAPGLAAASLLAVGNATHVALGWALAIGALVAGGLVERIALATWPRRWWSSLTAAPIVMLPFALFGYPLVALGVAGLYAAVTLAVAIETLIENP</sequence>
<evidence type="ECO:0000256" key="1">
    <source>
        <dbReference type="SAM" id="Phobius"/>
    </source>
</evidence>
<dbReference type="RefSeq" id="WP_069205193.1">
    <property type="nucleotide sequence ID" value="NZ_CP014168.1"/>
</dbReference>
<dbReference type="EMBL" id="CP014168">
    <property type="protein sequence ID" value="AOH84642.1"/>
    <property type="molecule type" value="Genomic_DNA"/>
</dbReference>
<feature type="transmembrane region" description="Helical" evidence="1">
    <location>
        <begin position="311"/>
        <end position="328"/>
    </location>
</feature>
<feature type="transmembrane region" description="Helical" evidence="1">
    <location>
        <begin position="235"/>
        <end position="253"/>
    </location>
</feature>
<gene>
    <name evidence="2" type="ORF">AWL63_12350</name>
</gene>
<protein>
    <submittedName>
        <fullName evidence="2">Uncharacterized protein</fullName>
    </submittedName>
</protein>
<dbReference type="KEGG" id="span:AWL63_12350"/>
<keyword evidence="1" id="KW-1133">Transmembrane helix</keyword>
<proteinExistence type="predicted"/>
<accession>A0A1B3ZB39</accession>
<evidence type="ECO:0000313" key="2">
    <source>
        <dbReference type="EMBL" id="AOH84642.1"/>
    </source>
</evidence>
<feature type="transmembrane region" description="Helical" evidence="1">
    <location>
        <begin position="259"/>
        <end position="280"/>
    </location>
</feature>
<feature type="transmembrane region" description="Helical" evidence="1">
    <location>
        <begin position="287"/>
        <end position="305"/>
    </location>
</feature>
<keyword evidence="3" id="KW-1185">Reference proteome</keyword>
<dbReference type="Proteomes" id="UP000094256">
    <property type="component" value="Chromosome"/>
</dbReference>